<protein>
    <recommendedName>
        <fullName evidence="8">Lipid droplet-associated hydrolase</fullName>
    </recommendedName>
</protein>
<sequence>MHLPEPHVSRDSFFHQTSLSRTSPPTTTCPVTIYFITGNPGLISYYHSFLSHLSQKLASNPNTTPETEKPSSIHIFGHSLAGFELEQSPKPKGRDGDHYYSLEEQICFVQDRLRAHTSALGREYADADASSTSGPSRPKVILIGHSVGTYMAMEILRRHREELAPIKAQDPSRSENGFADGDRHDDEAGSQTFDIIGGIMLFPTVMDIAQSPSGQKLTFLLRIIPQLALVVSVLARILTSLLSTPILRTLVRFVMSSPPPEAVDATVSFLRSRRGVRQALHMAADEMRTITTDKWSDDVWGVSRVKEPLTRMFFYFGRNDHWVAERTREEIIALKGRKETKMKSGPRMIVCEEALPHAFCLRHSEVMATKVAGMVAEILR</sequence>
<keyword evidence="4" id="KW-0378">Hydrolase</keyword>
<dbReference type="Proteomes" id="UP001610432">
    <property type="component" value="Unassembled WGS sequence"/>
</dbReference>
<dbReference type="EMBL" id="JBFXLQ010000075">
    <property type="protein sequence ID" value="KAL2861117.1"/>
    <property type="molecule type" value="Genomic_DNA"/>
</dbReference>
<dbReference type="InterPro" id="IPR019363">
    <property type="entry name" value="LDAH"/>
</dbReference>
<comment type="caution">
    <text evidence="6">The sequence shown here is derived from an EMBL/GenBank/DDBJ whole genome shotgun (WGS) entry which is preliminary data.</text>
</comment>
<comment type="subcellular location">
    <subcellularLocation>
        <location evidence="1">Lipid droplet</location>
    </subcellularLocation>
</comment>
<gene>
    <name evidence="6" type="ORF">BJX67DRAFT_375605</name>
</gene>
<dbReference type="InterPro" id="IPR029058">
    <property type="entry name" value="AB_hydrolase_fold"/>
</dbReference>
<evidence type="ECO:0000256" key="2">
    <source>
        <dbReference type="ARBA" id="ARBA00008300"/>
    </source>
</evidence>
<reference evidence="6 7" key="1">
    <citation type="submission" date="2024-07" db="EMBL/GenBank/DDBJ databases">
        <title>Section-level genome sequencing and comparative genomics of Aspergillus sections Usti and Cavernicolus.</title>
        <authorList>
            <consortium name="Lawrence Berkeley National Laboratory"/>
            <person name="Nybo J.L."/>
            <person name="Vesth T.C."/>
            <person name="Theobald S."/>
            <person name="Frisvad J.C."/>
            <person name="Larsen T.O."/>
            <person name="Kjaerboelling I."/>
            <person name="Rothschild-Mancinelli K."/>
            <person name="Lyhne E.K."/>
            <person name="Kogle M.E."/>
            <person name="Barry K."/>
            <person name="Clum A."/>
            <person name="Na H."/>
            <person name="Ledsgaard L."/>
            <person name="Lin J."/>
            <person name="Lipzen A."/>
            <person name="Kuo A."/>
            <person name="Riley R."/>
            <person name="Mondo S."/>
            <person name="Labutti K."/>
            <person name="Haridas S."/>
            <person name="Pangalinan J."/>
            <person name="Salamov A.A."/>
            <person name="Simmons B.A."/>
            <person name="Magnuson J.K."/>
            <person name="Chen J."/>
            <person name="Drula E."/>
            <person name="Henrissat B."/>
            <person name="Wiebenga A."/>
            <person name="Lubbers R.J."/>
            <person name="Gomes A.C."/>
            <person name="Macurrencykelacurrency M.R."/>
            <person name="Stajich J."/>
            <person name="Grigoriev I.V."/>
            <person name="Mortensen U.H."/>
            <person name="De Vries R.P."/>
            <person name="Baker S.E."/>
            <person name="Andersen M.R."/>
        </authorList>
    </citation>
    <scope>NUCLEOTIDE SEQUENCE [LARGE SCALE GENOMIC DNA]</scope>
    <source>
        <strain evidence="6 7">CBS 449.75</strain>
    </source>
</reference>
<dbReference type="PANTHER" id="PTHR13390:SF0">
    <property type="entry name" value="LIPID DROPLET-ASSOCIATED HYDROLASE"/>
    <property type="match status" value="1"/>
</dbReference>
<evidence type="ECO:0000256" key="1">
    <source>
        <dbReference type="ARBA" id="ARBA00004502"/>
    </source>
</evidence>
<accession>A0ABR4LCK1</accession>
<proteinExistence type="inferred from homology"/>
<dbReference type="Pfam" id="PF10230">
    <property type="entry name" value="LIDHydrolase"/>
    <property type="match status" value="1"/>
</dbReference>
<dbReference type="PANTHER" id="PTHR13390">
    <property type="entry name" value="LIPASE"/>
    <property type="match status" value="1"/>
</dbReference>
<feature type="region of interest" description="Disordered" evidence="5">
    <location>
        <begin position="166"/>
        <end position="187"/>
    </location>
</feature>
<keyword evidence="3" id="KW-0551">Lipid droplet</keyword>
<dbReference type="RefSeq" id="XP_070881011.1">
    <property type="nucleotide sequence ID" value="XM_071031718.1"/>
</dbReference>
<evidence type="ECO:0000256" key="5">
    <source>
        <dbReference type="SAM" id="MobiDB-lite"/>
    </source>
</evidence>
<evidence type="ECO:0000256" key="3">
    <source>
        <dbReference type="ARBA" id="ARBA00022677"/>
    </source>
</evidence>
<evidence type="ECO:0000256" key="4">
    <source>
        <dbReference type="ARBA" id="ARBA00022801"/>
    </source>
</evidence>
<dbReference type="Gene3D" id="3.40.50.1820">
    <property type="entry name" value="alpha/beta hydrolase"/>
    <property type="match status" value="1"/>
</dbReference>
<feature type="compositionally biased region" description="Basic and acidic residues" evidence="5">
    <location>
        <begin position="1"/>
        <end position="13"/>
    </location>
</feature>
<feature type="region of interest" description="Disordered" evidence="5">
    <location>
        <begin position="1"/>
        <end position="25"/>
    </location>
</feature>
<organism evidence="6 7">
    <name type="scientific">Aspergillus lucknowensis</name>
    <dbReference type="NCBI Taxonomy" id="176173"/>
    <lineage>
        <taxon>Eukaryota</taxon>
        <taxon>Fungi</taxon>
        <taxon>Dikarya</taxon>
        <taxon>Ascomycota</taxon>
        <taxon>Pezizomycotina</taxon>
        <taxon>Eurotiomycetes</taxon>
        <taxon>Eurotiomycetidae</taxon>
        <taxon>Eurotiales</taxon>
        <taxon>Aspergillaceae</taxon>
        <taxon>Aspergillus</taxon>
        <taxon>Aspergillus subgen. Nidulantes</taxon>
    </lineage>
</organism>
<name>A0ABR4LCK1_9EURO</name>
<dbReference type="SUPFAM" id="SSF53474">
    <property type="entry name" value="alpha/beta-Hydrolases"/>
    <property type="match status" value="1"/>
</dbReference>
<comment type="similarity">
    <text evidence="2">Belongs to the AB hydrolase superfamily. LDAH family.</text>
</comment>
<keyword evidence="7" id="KW-1185">Reference proteome</keyword>
<evidence type="ECO:0000313" key="7">
    <source>
        <dbReference type="Proteomes" id="UP001610432"/>
    </source>
</evidence>
<evidence type="ECO:0000313" key="6">
    <source>
        <dbReference type="EMBL" id="KAL2861117.1"/>
    </source>
</evidence>
<dbReference type="GeneID" id="98146790"/>
<evidence type="ECO:0008006" key="8">
    <source>
        <dbReference type="Google" id="ProtNLM"/>
    </source>
</evidence>